<feature type="region of interest" description="Disordered" evidence="1">
    <location>
        <begin position="616"/>
        <end position="636"/>
    </location>
</feature>
<dbReference type="Proteomes" id="UP001595851">
    <property type="component" value="Unassembled WGS sequence"/>
</dbReference>
<name>A0ABV8GE07_9ACTN</name>
<dbReference type="RefSeq" id="WP_379530369.1">
    <property type="nucleotide sequence ID" value="NZ_JBHSBI010000012.1"/>
</dbReference>
<evidence type="ECO:0000259" key="2">
    <source>
        <dbReference type="Pfam" id="PF10022"/>
    </source>
</evidence>
<organism evidence="3 4">
    <name type="scientific">Nonomuraea purpurea</name>
    <dbReference type="NCBI Taxonomy" id="1849276"/>
    <lineage>
        <taxon>Bacteria</taxon>
        <taxon>Bacillati</taxon>
        <taxon>Actinomycetota</taxon>
        <taxon>Actinomycetes</taxon>
        <taxon>Streptosporangiales</taxon>
        <taxon>Streptosporangiaceae</taxon>
        <taxon>Nonomuraea</taxon>
    </lineage>
</organism>
<comment type="caution">
    <text evidence="3">The sequence shown here is derived from an EMBL/GenBank/DDBJ whole genome shotgun (WGS) entry which is preliminary data.</text>
</comment>
<dbReference type="EMBL" id="JBHSBI010000012">
    <property type="protein sequence ID" value="MFC4010364.1"/>
    <property type="molecule type" value="Genomic_DNA"/>
</dbReference>
<protein>
    <submittedName>
        <fullName evidence="3">DUF2264 domain-containing protein</fullName>
    </submittedName>
</protein>
<dbReference type="Pfam" id="PF10022">
    <property type="entry name" value="DUF2264"/>
    <property type="match status" value="1"/>
</dbReference>
<dbReference type="PANTHER" id="PTHR35339:SF4">
    <property type="entry name" value="LINALOOL DEHYDRATASE_ISOMERASE DOMAIN-CONTAINING PROTEIN"/>
    <property type="match status" value="1"/>
</dbReference>
<reference evidence="4" key="1">
    <citation type="journal article" date="2019" name="Int. J. Syst. Evol. Microbiol.">
        <title>The Global Catalogue of Microorganisms (GCM) 10K type strain sequencing project: providing services to taxonomists for standard genome sequencing and annotation.</title>
        <authorList>
            <consortium name="The Broad Institute Genomics Platform"/>
            <consortium name="The Broad Institute Genome Sequencing Center for Infectious Disease"/>
            <person name="Wu L."/>
            <person name="Ma J."/>
        </authorList>
    </citation>
    <scope>NUCLEOTIDE SEQUENCE [LARGE SCALE GENOMIC DNA]</scope>
    <source>
        <strain evidence="4">TBRC 1276</strain>
    </source>
</reference>
<proteinExistence type="predicted"/>
<gene>
    <name evidence="3" type="ORF">ACFOY2_24270</name>
</gene>
<accession>A0ABV8GE07</accession>
<evidence type="ECO:0000256" key="1">
    <source>
        <dbReference type="SAM" id="MobiDB-lite"/>
    </source>
</evidence>
<evidence type="ECO:0000313" key="4">
    <source>
        <dbReference type="Proteomes" id="UP001595851"/>
    </source>
</evidence>
<keyword evidence="4" id="KW-1185">Reference proteome</keyword>
<dbReference type="InterPro" id="IPR016624">
    <property type="entry name" value="UCP014753"/>
</dbReference>
<dbReference type="InterPro" id="IPR049349">
    <property type="entry name" value="DUF2264_N"/>
</dbReference>
<dbReference type="PANTHER" id="PTHR35339">
    <property type="entry name" value="LINALOOL DEHYDRATASE_ISOMERASE DOMAIN-CONTAINING PROTEIN"/>
    <property type="match status" value="1"/>
</dbReference>
<sequence length="663" mass="71960">MPHDYDDLRLSPYTGWTRAHWAAIADRILLAARRHGSPGHARVSFPGRPGGYGPDVDGLEGFARTLLAAGFRVAGEGGADPLGLMEWYAEGLATGTDPHSPERWVRLDEHGQAKVEAASIALVLHLTRPWLWDRLKPVVQEQIIDYLAPAIGSGYPPINWVWFQIVVEQFLASVGGPFSREDIAAGLALSDGFVREDGWYADGAERAYDHYTGWALHFYPLLWTEMAEGEPEAEARRPVYLERLRRYLHDAVHLVGADGSPLVQGRSLTYRFAAAAQFWAGARAGLTTPAPGLLRRAASGILRHFTEHGAPDEDGLLTLGWHGPWRPIAQSYSGPGSPYWAAKGLFGLALPADHPVWTAVEEPLPVETADYNLVVRAPGWLVSGTRDDGVVRVTNHGTDHSLPGSNLTDSPLYARLGYSTATSPVLAGEHAGHPLDQSVVLLDEQGVPSHRTGFETLLLDRLDTGTVAGASRWRAHWVEPDPDVPDHGNGRAGEVRLGPWVHVASLVRGPWEVRLVRVGDATGRLRIGGWPLPATTPELQQGIHSWVRGGEGLDAHGVTPAENATPLAPWTLVPWCATTPAAQPGRWYEAAVYLAGHPHEGRPPTITWHTPEITEPATTETEPAATGTEPPYPATARPFARVTWPDGAADIIDVRPLLTPSGR</sequence>
<feature type="domain" description="DUF2264" evidence="2">
    <location>
        <begin position="17"/>
        <end position="364"/>
    </location>
</feature>
<evidence type="ECO:0000313" key="3">
    <source>
        <dbReference type="EMBL" id="MFC4010364.1"/>
    </source>
</evidence>
<feature type="compositionally biased region" description="Low complexity" evidence="1">
    <location>
        <begin position="616"/>
        <end position="629"/>
    </location>
</feature>